<dbReference type="EMBL" id="FMZZ01000007">
    <property type="protein sequence ID" value="SDD11039.1"/>
    <property type="molecule type" value="Genomic_DNA"/>
</dbReference>
<dbReference type="InterPro" id="IPR027417">
    <property type="entry name" value="P-loop_NTPase"/>
</dbReference>
<dbReference type="Gene3D" id="3.40.50.300">
    <property type="entry name" value="P-loop containing nucleotide triphosphate hydrolases"/>
    <property type="match status" value="2"/>
</dbReference>
<dbReference type="GO" id="GO:0016887">
    <property type="term" value="F:ATP hydrolysis activity"/>
    <property type="evidence" value="ECO:0007669"/>
    <property type="project" value="InterPro"/>
</dbReference>
<dbReference type="InterPro" id="IPR050319">
    <property type="entry name" value="ABC_transp_ATP-bind"/>
</dbReference>
<dbReference type="InterPro" id="IPR017871">
    <property type="entry name" value="ABC_transporter-like_CS"/>
</dbReference>
<dbReference type="PROSITE" id="PS00211">
    <property type="entry name" value="ABC_TRANSPORTER_1"/>
    <property type="match status" value="2"/>
</dbReference>
<keyword evidence="3" id="KW-0547">Nucleotide-binding</keyword>
<reference evidence="7" key="1">
    <citation type="submission" date="2016-10" db="EMBL/GenBank/DDBJ databases">
        <authorList>
            <person name="Varghese N."/>
            <person name="Submissions S."/>
        </authorList>
    </citation>
    <scope>NUCLEOTIDE SEQUENCE [LARGE SCALE GENOMIC DNA]</scope>
    <source>
        <strain evidence="7">IBRC-M 10403</strain>
    </source>
</reference>
<dbReference type="GO" id="GO:0055085">
    <property type="term" value="P:transmembrane transport"/>
    <property type="evidence" value="ECO:0007669"/>
    <property type="project" value="UniProtKB-ARBA"/>
</dbReference>
<dbReference type="GO" id="GO:0005524">
    <property type="term" value="F:ATP binding"/>
    <property type="evidence" value="ECO:0007669"/>
    <property type="project" value="UniProtKB-KW"/>
</dbReference>
<dbReference type="Pfam" id="PF00005">
    <property type="entry name" value="ABC_tran"/>
    <property type="match status" value="2"/>
</dbReference>
<dbReference type="OrthoDB" id="3169708at2"/>
<evidence type="ECO:0000259" key="5">
    <source>
        <dbReference type="PROSITE" id="PS50893"/>
    </source>
</evidence>
<keyword evidence="4 6" id="KW-0067">ATP-binding</keyword>
<dbReference type="PANTHER" id="PTHR43776">
    <property type="entry name" value="TRANSPORT ATP-BINDING PROTEIN"/>
    <property type="match status" value="1"/>
</dbReference>
<feature type="domain" description="ABC transporter" evidence="5">
    <location>
        <begin position="9"/>
        <end position="244"/>
    </location>
</feature>
<dbReference type="STRING" id="1271860.SAMN05216174_107184"/>
<comment type="similarity">
    <text evidence="1">Belongs to the ABC transporter superfamily.</text>
</comment>
<accession>A0A1G6S2H4</accession>
<evidence type="ECO:0000256" key="3">
    <source>
        <dbReference type="ARBA" id="ARBA00022741"/>
    </source>
</evidence>
<gene>
    <name evidence="6" type="ORF">SAMN05216174_107184</name>
</gene>
<dbReference type="InterPro" id="IPR003593">
    <property type="entry name" value="AAA+_ATPase"/>
</dbReference>
<evidence type="ECO:0000256" key="2">
    <source>
        <dbReference type="ARBA" id="ARBA00022448"/>
    </source>
</evidence>
<evidence type="ECO:0000256" key="4">
    <source>
        <dbReference type="ARBA" id="ARBA00022840"/>
    </source>
</evidence>
<evidence type="ECO:0000313" key="6">
    <source>
        <dbReference type="EMBL" id="SDD11039.1"/>
    </source>
</evidence>
<dbReference type="InterPro" id="IPR003439">
    <property type="entry name" value="ABC_transporter-like_ATP-bd"/>
</dbReference>
<dbReference type="SUPFAM" id="SSF52540">
    <property type="entry name" value="P-loop containing nucleoside triphosphate hydrolases"/>
    <property type="match status" value="2"/>
</dbReference>
<dbReference type="AlphaFoldDB" id="A0A1G6S2H4"/>
<keyword evidence="7" id="KW-1185">Reference proteome</keyword>
<name>A0A1G6S2H4_9PSEU</name>
<dbReference type="Proteomes" id="UP000199501">
    <property type="component" value="Unassembled WGS sequence"/>
</dbReference>
<organism evidence="6 7">
    <name type="scientific">Actinokineospora iranica</name>
    <dbReference type="NCBI Taxonomy" id="1271860"/>
    <lineage>
        <taxon>Bacteria</taxon>
        <taxon>Bacillati</taxon>
        <taxon>Actinomycetota</taxon>
        <taxon>Actinomycetes</taxon>
        <taxon>Pseudonocardiales</taxon>
        <taxon>Pseudonocardiaceae</taxon>
        <taxon>Actinokineospora</taxon>
    </lineage>
</organism>
<feature type="domain" description="ABC transporter" evidence="5">
    <location>
        <begin position="261"/>
        <end position="500"/>
    </location>
</feature>
<dbReference type="PANTHER" id="PTHR43776:SF7">
    <property type="entry name" value="D,D-DIPEPTIDE TRANSPORT ATP-BINDING PROTEIN DDPF-RELATED"/>
    <property type="match status" value="1"/>
</dbReference>
<protein>
    <submittedName>
        <fullName evidence="6">Peptide/nickel transport system ATP-binding protein</fullName>
    </submittedName>
</protein>
<dbReference type="SMART" id="SM00382">
    <property type="entry name" value="AAA"/>
    <property type="match status" value="2"/>
</dbReference>
<proteinExistence type="inferred from homology"/>
<keyword evidence="2" id="KW-0813">Transport</keyword>
<evidence type="ECO:0000256" key="1">
    <source>
        <dbReference type="ARBA" id="ARBA00005417"/>
    </source>
</evidence>
<dbReference type="PROSITE" id="PS50893">
    <property type="entry name" value="ABC_TRANSPORTER_2"/>
    <property type="match status" value="2"/>
</dbReference>
<evidence type="ECO:0000313" key="7">
    <source>
        <dbReference type="Proteomes" id="UP000199501"/>
    </source>
</evidence>
<sequence length="510" mass="53418">MTRLAGTVVEVADLRVVHGDRPLVDGVSFSLAGGQVLALVGASGSGKTTIGLALLGERPRGAVVSGTVRVSGQDVSPDRPPAAGFVPQHPSSVLNPVRRVGAVLREIAAHHRPGGAKSEVDSLVADAARRARFPESLLRRYPHQLSGGQQQRVVLAQALVGDPVLIVADEPTTGQDAVTRDEVVAELAAVVAEGVAVVLLSHDLDVVRALADQVVVLRAGQVVEAGPAAKVLTDPAHEHTRALLATPPEPRDHAPAGAHRLRTTGLTARHGRATVLHDAEVAVGAGECLALVGRSGSGKTTFARCVAGLHPPSAGEVLLDGTPLAGTLRKRPRAQLAAVQYVFQDARASFDHHRTVLDQVSRTAVRLRGLSTPDAQAAALATLREVGLTEAMAARRPVGLSGGELQRAALARALLAEPAVLICDEITSGQDALTRTGILDRLDALRRDRGLTLVVITHDRAVVTRLADRVAVVHEGRIVEQGTAGEILRAPRHEATRRLLGEPLLLSIEE</sequence>